<dbReference type="InterPro" id="IPR001382">
    <property type="entry name" value="Glyco_hydro_47"/>
</dbReference>
<dbReference type="EC" id="3.2.1.-" evidence="7"/>
<dbReference type="InterPro" id="IPR050749">
    <property type="entry name" value="Glycosyl_Hydrolase_47"/>
</dbReference>
<dbReference type="Proteomes" id="UP000827724">
    <property type="component" value="Unassembled WGS sequence"/>
</dbReference>
<dbReference type="GO" id="GO:0036503">
    <property type="term" value="P:ERAD pathway"/>
    <property type="evidence" value="ECO:0007669"/>
    <property type="project" value="UniProtKB-ARBA"/>
</dbReference>
<evidence type="ECO:0000256" key="7">
    <source>
        <dbReference type="RuleBase" id="RU361193"/>
    </source>
</evidence>
<comment type="pathway">
    <text evidence="2">Protein modification; protein glycosylation.</text>
</comment>
<dbReference type="GO" id="GO:0005975">
    <property type="term" value="P:carbohydrate metabolic process"/>
    <property type="evidence" value="ECO:0007669"/>
    <property type="project" value="InterPro"/>
</dbReference>
<dbReference type="GO" id="GO:0005783">
    <property type="term" value="C:endoplasmic reticulum"/>
    <property type="evidence" value="ECO:0007669"/>
    <property type="project" value="TreeGrafter"/>
</dbReference>
<sequence length="480" mass="53430">MTIRISPKGLYIQQTGGNAVASWPTIQLIAADGDVVETTEQPPSSSRGESPRRHVALLTVFAFVAFFLWNGFGAIPRSGTVGRFNYVPGSRDWGKAKVYHPVKDIKEPPKGTPAAFPRIQLRRRSERRDDTANARKQAVKNAFVKSWESYKTHAWTRDELMPLSGKGRESFGGWSAQLVDALDTLWIMGLKDDFFLAVKEVAVIDWAKPRDDKAVRPVRGDDPIPRRAACRAVELGDAIYAAMSAAAGGTLGMEFTRLSQITGDPKYYDATERIKRFFRRFQNDTSLPGMWPAMQNYREEQMVESRYTIGAQADSMYEYLVKMHPLLGGGARSRRTKTSSWAGNALAAGRGNVEHVAEMHHLTCSAGGMYALAGKLFARGDYVDVGSRLAAGCVWAYGSFPSGIMPEAADLVACKKLDGPCPYDEALAPLSHDPRIPWATRETPPWPKNLPKTFWLAETLKYFYLIFDDEGVIDLDEWVF</sequence>
<evidence type="ECO:0000256" key="6">
    <source>
        <dbReference type="PIRSR" id="PIRSR601382-3"/>
    </source>
</evidence>
<reference evidence="9" key="1">
    <citation type="submission" date="2021-08" db="EMBL/GenBank/DDBJ databases">
        <title>Chromosome-Level Trichoderma cornu-damae using Hi-C Data.</title>
        <authorList>
            <person name="Kim C.S."/>
        </authorList>
    </citation>
    <scope>NUCLEOTIDE SEQUENCE</scope>
    <source>
        <strain evidence="9">KA19-0412C</strain>
    </source>
</reference>
<name>A0A9P8TTU1_9HYPO</name>
<dbReference type="EMBL" id="JAIWOZ010000005">
    <property type="protein sequence ID" value="KAH6604643.1"/>
    <property type="molecule type" value="Genomic_DNA"/>
</dbReference>
<evidence type="ECO:0000256" key="2">
    <source>
        <dbReference type="ARBA" id="ARBA00004922"/>
    </source>
</evidence>
<dbReference type="PANTHER" id="PTHR11742">
    <property type="entry name" value="MANNOSYL-OLIGOSACCHARIDE ALPHA-1,2-MANNOSIDASE-RELATED"/>
    <property type="match status" value="1"/>
</dbReference>
<keyword evidence="7" id="KW-0326">Glycosidase</keyword>
<dbReference type="Gene3D" id="1.50.10.10">
    <property type="match status" value="3"/>
</dbReference>
<keyword evidence="8" id="KW-1133">Transmembrane helix</keyword>
<dbReference type="InterPro" id="IPR012341">
    <property type="entry name" value="6hp_glycosidase-like_sf"/>
</dbReference>
<evidence type="ECO:0000256" key="3">
    <source>
        <dbReference type="ARBA" id="ARBA00007658"/>
    </source>
</evidence>
<dbReference type="SUPFAM" id="SSF48225">
    <property type="entry name" value="Seven-hairpin glycosidases"/>
    <property type="match status" value="1"/>
</dbReference>
<feature type="disulfide bond" evidence="6">
    <location>
        <begin position="364"/>
        <end position="393"/>
    </location>
</feature>
<dbReference type="PANTHER" id="PTHR11742:SF89">
    <property type="entry name" value="ALPHA-1,2-MANNOSIDASE"/>
    <property type="match status" value="1"/>
</dbReference>
<keyword evidence="8" id="KW-0812">Transmembrane</keyword>
<dbReference type="GO" id="GO:0005509">
    <property type="term" value="F:calcium ion binding"/>
    <property type="evidence" value="ECO:0007669"/>
    <property type="project" value="InterPro"/>
</dbReference>
<keyword evidence="5 6" id="KW-1015">Disulfide bond</keyword>
<evidence type="ECO:0000256" key="8">
    <source>
        <dbReference type="SAM" id="Phobius"/>
    </source>
</evidence>
<evidence type="ECO:0000313" key="9">
    <source>
        <dbReference type="EMBL" id="KAH6604643.1"/>
    </source>
</evidence>
<comment type="cofactor">
    <cofactor evidence="1">
        <name>Ca(2+)</name>
        <dbReference type="ChEBI" id="CHEBI:29108"/>
    </cofactor>
</comment>
<feature type="transmembrane region" description="Helical" evidence="8">
    <location>
        <begin position="55"/>
        <end position="75"/>
    </location>
</feature>
<dbReference type="OrthoDB" id="8118055at2759"/>
<protein>
    <recommendedName>
        <fullName evidence="7">alpha-1,2-Mannosidase</fullName>
        <ecNumber evidence="7">3.2.1.-</ecNumber>
    </recommendedName>
</protein>
<dbReference type="InterPro" id="IPR036026">
    <property type="entry name" value="Seven-hairpin_glycosidases"/>
</dbReference>
<comment type="caution">
    <text evidence="9">The sequence shown here is derived from an EMBL/GenBank/DDBJ whole genome shotgun (WGS) entry which is preliminary data.</text>
</comment>
<keyword evidence="10" id="KW-1185">Reference proteome</keyword>
<dbReference type="Pfam" id="PF01532">
    <property type="entry name" value="Glyco_hydro_47"/>
    <property type="match status" value="3"/>
</dbReference>
<evidence type="ECO:0000256" key="1">
    <source>
        <dbReference type="ARBA" id="ARBA00001913"/>
    </source>
</evidence>
<accession>A0A9P8TTU1</accession>
<keyword evidence="4 7" id="KW-0378">Hydrolase</keyword>
<gene>
    <name evidence="9" type="ORF">Trco_006350</name>
</gene>
<proteinExistence type="inferred from homology"/>
<evidence type="ECO:0000313" key="10">
    <source>
        <dbReference type="Proteomes" id="UP000827724"/>
    </source>
</evidence>
<keyword evidence="8" id="KW-0472">Membrane</keyword>
<dbReference type="GO" id="GO:0016020">
    <property type="term" value="C:membrane"/>
    <property type="evidence" value="ECO:0007669"/>
    <property type="project" value="InterPro"/>
</dbReference>
<evidence type="ECO:0000256" key="4">
    <source>
        <dbReference type="ARBA" id="ARBA00022801"/>
    </source>
</evidence>
<comment type="similarity">
    <text evidence="3 7">Belongs to the glycosyl hydrolase 47 family.</text>
</comment>
<dbReference type="AlphaFoldDB" id="A0A9P8TTU1"/>
<dbReference type="PRINTS" id="PR00747">
    <property type="entry name" value="GLYHDRLASE47"/>
</dbReference>
<evidence type="ECO:0000256" key="5">
    <source>
        <dbReference type="ARBA" id="ARBA00023157"/>
    </source>
</evidence>
<dbReference type="GO" id="GO:0004571">
    <property type="term" value="F:mannosyl-oligosaccharide 1,2-alpha-mannosidase activity"/>
    <property type="evidence" value="ECO:0007669"/>
    <property type="project" value="InterPro"/>
</dbReference>
<organism evidence="9 10">
    <name type="scientific">Trichoderma cornu-damae</name>
    <dbReference type="NCBI Taxonomy" id="654480"/>
    <lineage>
        <taxon>Eukaryota</taxon>
        <taxon>Fungi</taxon>
        <taxon>Dikarya</taxon>
        <taxon>Ascomycota</taxon>
        <taxon>Pezizomycotina</taxon>
        <taxon>Sordariomycetes</taxon>
        <taxon>Hypocreomycetidae</taxon>
        <taxon>Hypocreales</taxon>
        <taxon>Hypocreaceae</taxon>
        <taxon>Trichoderma</taxon>
    </lineage>
</organism>